<evidence type="ECO:0000259" key="4">
    <source>
        <dbReference type="PROSITE" id="PS51898"/>
    </source>
</evidence>
<dbReference type="InterPro" id="IPR011010">
    <property type="entry name" value="DNA_brk_join_enz"/>
</dbReference>
<dbReference type="AlphaFoldDB" id="A0A1H4IZJ8"/>
<dbReference type="Pfam" id="PF17293">
    <property type="entry name" value="Arm-DNA-bind_5"/>
    <property type="match status" value="1"/>
</dbReference>
<dbReference type="GO" id="GO:0006310">
    <property type="term" value="P:DNA recombination"/>
    <property type="evidence" value="ECO:0007669"/>
    <property type="project" value="UniProtKB-KW"/>
</dbReference>
<dbReference type="GO" id="GO:0003677">
    <property type="term" value="F:DNA binding"/>
    <property type="evidence" value="ECO:0007669"/>
    <property type="project" value="UniProtKB-KW"/>
</dbReference>
<dbReference type="Gene3D" id="1.10.150.130">
    <property type="match status" value="1"/>
</dbReference>
<evidence type="ECO:0000313" key="5">
    <source>
        <dbReference type="EMBL" id="SEB39473.1"/>
    </source>
</evidence>
<organism evidence="5 6">
    <name type="scientific">Maribacter dokdonensis</name>
    <dbReference type="NCBI Taxonomy" id="320912"/>
    <lineage>
        <taxon>Bacteria</taxon>
        <taxon>Pseudomonadati</taxon>
        <taxon>Bacteroidota</taxon>
        <taxon>Flavobacteriia</taxon>
        <taxon>Flavobacteriales</taxon>
        <taxon>Flavobacteriaceae</taxon>
        <taxon>Maribacter</taxon>
    </lineage>
</organism>
<keyword evidence="2" id="KW-0238">DNA-binding</keyword>
<evidence type="ECO:0000256" key="1">
    <source>
        <dbReference type="ARBA" id="ARBA00008857"/>
    </source>
</evidence>
<protein>
    <submittedName>
        <fullName evidence="5">Site-specific recombinase XerD</fullName>
    </submittedName>
</protein>
<dbReference type="InterPro" id="IPR035386">
    <property type="entry name" value="Arm-DNA-bind_5"/>
</dbReference>
<dbReference type="Gene3D" id="1.10.443.10">
    <property type="entry name" value="Intergrase catalytic core"/>
    <property type="match status" value="1"/>
</dbReference>
<dbReference type="OrthoDB" id="1098628at2"/>
<evidence type="ECO:0000256" key="2">
    <source>
        <dbReference type="ARBA" id="ARBA00023125"/>
    </source>
</evidence>
<dbReference type="PANTHER" id="PTHR30349:SF64">
    <property type="entry name" value="PROPHAGE INTEGRASE INTD-RELATED"/>
    <property type="match status" value="1"/>
</dbReference>
<proteinExistence type="inferred from homology"/>
<dbReference type="PANTHER" id="PTHR30349">
    <property type="entry name" value="PHAGE INTEGRASE-RELATED"/>
    <property type="match status" value="1"/>
</dbReference>
<accession>A0A1H4IZJ8</accession>
<dbReference type="Pfam" id="PF00589">
    <property type="entry name" value="Phage_integrase"/>
    <property type="match status" value="1"/>
</dbReference>
<dbReference type="InterPro" id="IPR002104">
    <property type="entry name" value="Integrase_catalytic"/>
</dbReference>
<dbReference type="InterPro" id="IPR050090">
    <property type="entry name" value="Tyrosine_recombinase_XerCD"/>
</dbReference>
<dbReference type="Pfam" id="PF13102">
    <property type="entry name" value="Phage_int_SAM_5"/>
    <property type="match status" value="1"/>
</dbReference>
<sequence>MKTSSTFSILFWADFSRVKNNQASLYARITVNGKRAVISLKRKVLISDWDVHKNRAKGTSQKSRILNGYLDETYNHLFNSYRDLMAGNKLITAQAIKARYLGKGENNRSILDIIDYHNKDMNDKLKWGTQKNYYTTQGYISKFLLKSYKTSDLYLKELDYDFIIKFEKYLRNYIPEDHHQKMGNNTVMKHIERFRKLVNLSIKLGWINNDPFINYKSKFVKNERGFLSLVELQAIEKKSFTTVRLQLVKDLFVFSCYTSLSYIDVINLTRENLNMGIDGELWIYYRREKTTKPIRIPLLPKALDIVEKYKDNKISISQGTIFPKISNQKLNSYLKEIADVCGIQKNLTFHIARHTFATTVTLSNGMPIETVSKLLGHSRIATTQIYAKVIERKVSDDMQRLREQFNQRENTPNSKESP</sequence>
<dbReference type="Proteomes" id="UP000183038">
    <property type="component" value="Unassembled WGS sequence"/>
</dbReference>
<keyword evidence="3" id="KW-0233">DNA recombination</keyword>
<dbReference type="InterPro" id="IPR010998">
    <property type="entry name" value="Integrase_recombinase_N"/>
</dbReference>
<comment type="similarity">
    <text evidence="1">Belongs to the 'phage' integrase family.</text>
</comment>
<reference evidence="5 6" key="1">
    <citation type="submission" date="2016-10" db="EMBL/GenBank/DDBJ databases">
        <authorList>
            <person name="de Groot N.N."/>
        </authorList>
    </citation>
    <scope>NUCLEOTIDE SEQUENCE [LARGE SCALE GENOMIC DNA]</scope>
    <source>
        <strain evidence="5 6">MAR_2009_71</strain>
    </source>
</reference>
<evidence type="ECO:0000256" key="3">
    <source>
        <dbReference type="ARBA" id="ARBA00023172"/>
    </source>
</evidence>
<dbReference type="SUPFAM" id="SSF56349">
    <property type="entry name" value="DNA breaking-rejoining enzymes"/>
    <property type="match status" value="1"/>
</dbReference>
<feature type="domain" description="Tyr recombinase" evidence="4">
    <location>
        <begin position="222"/>
        <end position="406"/>
    </location>
</feature>
<dbReference type="GO" id="GO:0015074">
    <property type="term" value="P:DNA integration"/>
    <property type="evidence" value="ECO:0007669"/>
    <property type="project" value="InterPro"/>
</dbReference>
<dbReference type="InterPro" id="IPR025269">
    <property type="entry name" value="SAM-like_dom"/>
</dbReference>
<dbReference type="InterPro" id="IPR013762">
    <property type="entry name" value="Integrase-like_cat_sf"/>
</dbReference>
<dbReference type="EMBL" id="FNTB01000001">
    <property type="protein sequence ID" value="SEB39473.1"/>
    <property type="molecule type" value="Genomic_DNA"/>
</dbReference>
<dbReference type="RefSeq" id="WP_074669643.1">
    <property type="nucleotide sequence ID" value="NZ_FNTB01000001.1"/>
</dbReference>
<name>A0A1H4IZJ8_9FLAO</name>
<dbReference type="PROSITE" id="PS51898">
    <property type="entry name" value="TYR_RECOMBINASE"/>
    <property type="match status" value="1"/>
</dbReference>
<evidence type="ECO:0000313" key="6">
    <source>
        <dbReference type="Proteomes" id="UP000183038"/>
    </source>
</evidence>
<gene>
    <name evidence="5" type="ORF">SAMN05192540_0014</name>
</gene>
<dbReference type="CDD" id="cd01185">
    <property type="entry name" value="INTN1_C_like"/>
    <property type="match status" value="1"/>
</dbReference>